<proteinExistence type="predicted"/>
<feature type="non-terminal residue" evidence="2">
    <location>
        <position position="63"/>
    </location>
</feature>
<dbReference type="AlphaFoldDB" id="W1YF12"/>
<protein>
    <submittedName>
        <fullName evidence="2">Uncharacterized protein</fullName>
    </submittedName>
</protein>
<reference evidence="2" key="1">
    <citation type="submission" date="2013-12" db="EMBL/GenBank/DDBJ databases">
        <title>A Varibaculum cambriense genome reconstructed from a premature infant gut community with otherwise low bacterial novelty that shifts toward anaerobic metabolism during the third week of life.</title>
        <authorList>
            <person name="Brown C.T."/>
            <person name="Sharon I."/>
            <person name="Thomas B.C."/>
            <person name="Castelle C.J."/>
            <person name="Morowitz M.J."/>
            <person name="Banfield J.F."/>
        </authorList>
    </citation>
    <scope>NUCLEOTIDE SEQUENCE</scope>
</reference>
<dbReference type="EMBL" id="AZMM01005816">
    <property type="protein sequence ID" value="ETJ40285.1"/>
    <property type="molecule type" value="Genomic_DNA"/>
</dbReference>
<comment type="caution">
    <text evidence="2">The sequence shown here is derived from an EMBL/GenBank/DDBJ whole genome shotgun (WGS) entry which is preliminary data.</text>
</comment>
<organism evidence="2">
    <name type="scientific">human gut metagenome</name>
    <dbReference type="NCBI Taxonomy" id="408170"/>
    <lineage>
        <taxon>unclassified sequences</taxon>
        <taxon>metagenomes</taxon>
        <taxon>organismal metagenomes</taxon>
    </lineage>
</organism>
<evidence type="ECO:0000313" key="2">
    <source>
        <dbReference type="EMBL" id="ETJ40285.1"/>
    </source>
</evidence>
<feature type="compositionally biased region" description="Basic and acidic residues" evidence="1">
    <location>
        <begin position="49"/>
        <end position="63"/>
    </location>
</feature>
<evidence type="ECO:0000256" key="1">
    <source>
        <dbReference type="SAM" id="MobiDB-lite"/>
    </source>
</evidence>
<sequence>MSNGPATPATLDPHPQDEGQAEAEQTQEEQPVTDGVDEQGEDGLQRLCMDNRLDEEVRRMTEM</sequence>
<feature type="region of interest" description="Disordered" evidence="1">
    <location>
        <begin position="1"/>
        <end position="63"/>
    </location>
</feature>
<name>W1YF12_9ZZZZ</name>
<gene>
    <name evidence="2" type="ORF">Q604_UNBC05816G0001</name>
</gene>
<accession>W1YF12</accession>